<sequence length="709" mass="81969">MAENEENNYQENISQKSPTSENETGVWKTIARTMLIRGGKNKKRDNEVCETEVTSPTCSTESPDTPSPRKEEGIFRHLSALRRSFNNGQKNRRKSNWESTEKPVTDRRNSKDFKIPFRQNIPLKPLSVLEIDELLKRGDLEMAYLNLLSLRLEIKHDLKAQSEKTPSVALPNKEKDLSMLFMTLRTKLTDIVRRSCDSTSSELLMLTAHIIQEEEKQEGDPGGMRGWMDAWKAAVKDRVRDTLTGVHLDSCENNASWLAEHLGLLGKVMVELLEKVKTELVTSYPPSFHVFNTYVSSCHEVVKKHLRELLGKVTELKDYYAILDFAINSYHSEKILGSPSLQPEMNEQKTLTVPDDFLDQIRKKYCNCLQEGLQASLENVIKLEEEEVWKKKGTPERTEDGRFLTSHIHMNISTLIASLVKKSEKIDEILKIRVLCCCLEELKRFPKRFEEEFTKQSSSLLESDLLDCCLWAKYHVAYINSFSSLIEHLENHRGSCSDQLEHLVTEVDGLILRLRQALLEQFRVETEPFKESLMTKMWLNTDDDFNEIINRIETYSGHSKSMKSSPAQSFTNDLHYHVVKEYISELLKSKYSCKGKKNDLAAAKIKEQWDQLRKLFSEMGSTLNWLHPLGDQLTEIIEQENEKDIKNLLPALVENYPDISEKQLSAILYFRDKGIVTYSKKNLVIRHFIELKQNSGKQNHEHTFFSDIK</sequence>
<dbReference type="RefSeq" id="XP_037394522.1">
    <property type="nucleotide sequence ID" value="XM_037538625.1"/>
</dbReference>
<feature type="region of interest" description="Disordered" evidence="2">
    <location>
        <begin position="38"/>
        <end position="71"/>
    </location>
</feature>
<dbReference type="PANTHER" id="PTHR21292:SF7">
    <property type="entry name" value="EXOCYST COMPLEX COMPONENT 3-LIKE 2"/>
    <property type="match status" value="1"/>
</dbReference>
<dbReference type="GO" id="GO:0006887">
    <property type="term" value="P:exocytosis"/>
    <property type="evidence" value="ECO:0007669"/>
    <property type="project" value="InterPro"/>
</dbReference>
<dbReference type="GeneID" id="108443940"/>
<evidence type="ECO:0000256" key="2">
    <source>
        <dbReference type="SAM" id="MobiDB-lite"/>
    </source>
</evidence>
<dbReference type="Ensembl" id="ENSPNAT00000034611.2">
    <property type="protein sequence ID" value="ENSPNAP00000037774.2"/>
    <property type="gene ID" value="ENSPNAG00000029805.2"/>
</dbReference>
<evidence type="ECO:0000313" key="4">
    <source>
        <dbReference type="Proteomes" id="UP001501920"/>
    </source>
</evidence>
<reference evidence="3" key="2">
    <citation type="submission" date="2025-08" db="UniProtKB">
        <authorList>
            <consortium name="Ensembl"/>
        </authorList>
    </citation>
    <scope>IDENTIFICATION</scope>
</reference>
<feature type="region of interest" description="Disordered" evidence="2">
    <location>
        <begin position="83"/>
        <end position="110"/>
    </location>
</feature>
<feature type="compositionally biased region" description="Polar residues" evidence="2">
    <location>
        <begin position="52"/>
        <end position="64"/>
    </location>
</feature>
<organism evidence="3 4">
    <name type="scientific">Pygocentrus nattereri</name>
    <name type="common">Red-bellied piranha</name>
    <dbReference type="NCBI Taxonomy" id="42514"/>
    <lineage>
        <taxon>Eukaryota</taxon>
        <taxon>Metazoa</taxon>
        <taxon>Chordata</taxon>
        <taxon>Craniata</taxon>
        <taxon>Vertebrata</taxon>
        <taxon>Euteleostomi</taxon>
        <taxon>Actinopterygii</taxon>
        <taxon>Neopterygii</taxon>
        <taxon>Teleostei</taxon>
        <taxon>Ostariophysi</taxon>
        <taxon>Characiformes</taxon>
        <taxon>Characoidei</taxon>
        <taxon>Pygocentrus</taxon>
    </lineage>
</organism>
<proteinExistence type="inferred from homology"/>
<name>A0A3B4ER48_PYGNA</name>
<dbReference type="GO" id="GO:0000149">
    <property type="term" value="F:SNARE binding"/>
    <property type="evidence" value="ECO:0007669"/>
    <property type="project" value="TreeGrafter"/>
</dbReference>
<dbReference type="InterPro" id="IPR010326">
    <property type="entry name" value="EXOC3/Sec6"/>
</dbReference>
<dbReference type="RefSeq" id="XP_037394521.1">
    <property type="nucleotide sequence ID" value="XM_037538624.1"/>
</dbReference>
<dbReference type="RefSeq" id="XP_017580356.1">
    <property type="nucleotide sequence ID" value="XM_017724867.2"/>
</dbReference>
<reference evidence="3 4" key="1">
    <citation type="submission" date="2020-10" db="EMBL/GenBank/DDBJ databases">
        <title>Pygocentrus nattereri (red-bellied piranha) genome, fPygNat1, primary haplotype.</title>
        <authorList>
            <person name="Myers G."/>
            <person name="Meyer A."/>
            <person name="Karagic N."/>
            <person name="Pippel M."/>
            <person name="Winkler S."/>
            <person name="Tracey A."/>
            <person name="Wood J."/>
            <person name="Formenti G."/>
            <person name="Howe K."/>
            <person name="Fedrigo O."/>
            <person name="Jarvis E.D."/>
        </authorList>
    </citation>
    <scope>NUCLEOTIDE SEQUENCE [LARGE SCALE GENOMIC DNA]</scope>
</reference>
<feature type="compositionally biased region" description="Basic and acidic residues" evidence="2">
    <location>
        <begin position="95"/>
        <end position="110"/>
    </location>
</feature>
<feature type="region of interest" description="Disordered" evidence="2">
    <location>
        <begin position="1"/>
        <end position="26"/>
    </location>
</feature>
<dbReference type="AlphaFoldDB" id="A0A3B4ER48"/>
<dbReference type="OMA" id="WAKCHAV"/>
<evidence type="ECO:0000313" key="3">
    <source>
        <dbReference type="Ensembl" id="ENSPNAP00000037774.2"/>
    </source>
</evidence>
<dbReference type="Proteomes" id="UP001501920">
    <property type="component" value="Chromosome 5"/>
</dbReference>
<evidence type="ECO:0000256" key="1">
    <source>
        <dbReference type="ARBA" id="ARBA00009447"/>
    </source>
</evidence>
<reference evidence="3" key="3">
    <citation type="submission" date="2025-09" db="UniProtKB">
        <authorList>
            <consortium name="Ensembl"/>
        </authorList>
    </citation>
    <scope>IDENTIFICATION</scope>
</reference>
<comment type="similarity">
    <text evidence="1">Belongs to the SEC6 family.</text>
</comment>
<dbReference type="PANTHER" id="PTHR21292">
    <property type="entry name" value="EXOCYST COMPLEX COMPONENT SEC6-RELATED"/>
    <property type="match status" value="1"/>
</dbReference>
<dbReference type="GO" id="GO:0000145">
    <property type="term" value="C:exocyst"/>
    <property type="evidence" value="ECO:0007669"/>
    <property type="project" value="InterPro"/>
</dbReference>
<feature type="compositionally biased region" description="Polar residues" evidence="2">
    <location>
        <begin position="9"/>
        <end position="23"/>
    </location>
</feature>
<dbReference type="Gene3D" id="1.10.357.70">
    <property type="entry name" value="Exocyst complex component Sec6, C-terminal domain"/>
    <property type="match status" value="1"/>
</dbReference>
<dbReference type="InterPro" id="IPR042532">
    <property type="entry name" value="EXOC3/Sec6_C"/>
</dbReference>
<dbReference type="GeneTree" id="ENSGT01030000234613"/>
<dbReference type="STRING" id="42514.ENSPNAP00000037774"/>
<dbReference type="Pfam" id="PF06046">
    <property type="entry name" value="Sec6"/>
    <property type="match status" value="1"/>
</dbReference>
<accession>A0A3B4ER48</accession>
<keyword evidence="4" id="KW-1185">Reference proteome</keyword>
<dbReference type="GO" id="GO:0051601">
    <property type="term" value="P:exocyst localization"/>
    <property type="evidence" value="ECO:0007669"/>
    <property type="project" value="TreeGrafter"/>
</dbReference>
<protein>
    <submittedName>
        <fullName evidence="3">Si:dkey-45k15.1</fullName>
    </submittedName>
</protein>